<evidence type="ECO:0000256" key="5">
    <source>
        <dbReference type="ARBA" id="ARBA00023004"/>
    </source>
</evidence>
<evidence type="ECO:0000313" key="8">
    <source>
        <dbReference type="EMBL" id="NNG38251.1"/>
    </source>
</evidence>
<gene>
    <name evidence="8" type="ORF">HJ588_03050</name>
</gene>
<dbReference type="InterPro" id="IPR017972">
    <property type="entry name" value="Cyt_P450_CS"/>
</dbReference>
<dbReference type="InterPro" id="IPR002397">
    <property type="entry name" value="Cyt_P450_B"/>
</dbReference>
<dbReference type="Proteomes" id="UP000557772">
    <property type="component" value="Unassembled WGS sequence"/>
</dbReference>
<evidence type="ECO:0000256" key="3">
    <source>
        <dbReference type="ARBA" id="ARBA00022723"/>
    </source>
</evidence>
<dbReference type="GO" id="GO:0036199">
    <property type="term" value="F:cholest-4-en-3-one 26-monooxygenase activity"/>
    <property type="evidence" value="ECO:0007669"/>
    <property type="project" value="TreeGrafter"/>
</dbReference>
<dbReference type="InterPro" id="IPR001128">
    <property type="entry name" value="Cyt_P450"/>
</dbReference>
<proteinExistence type="inferred from homology"/>
<dbReference type="SUPFAM" id="SSF48264">
    <property type="entry name" value="Cytochrome P450"/>
    <property type="match status" value="1"/>
</dbReference>
<accession>A0A849AG64</accession>
<dbReference type="GO" id="GO:0020037">
    <property type="term" value="F:heme binding"/>
    <property type="evidence" value="ECO:0007669"/>
    <property type="project" value="InterPro"/>
</dbReference>
<keyword evidence="9" id="KW-1185">Reference proteome</keyword>
<keyword evidence="5 7" id="KW-0408">Iron</keyword>
<dbReference type="GO" id="GO:0008395">
    <property type="term" value="F:steroid hydroxylase activity"/>
    <property type="evidence" value="ECO:0007669"/>
    <property type="project" value="TreeGrafter"/>
</dbReference>
<dbReference type="FunFam" id="1.10.630.10:FF:000018">
    <property type="entry name" value="Cytochrome P450 monooxygenase"/>
    <property type="match status" value="1"/>
</dbReference>
<evidence type="ECO:0000313" key="9">
    <source>
        <dbReference type="Proteomes" id="UP000557772"/>
    </source>
</evidence>
<evidence type="ECO:0000256" key="2">
    <source>
        <dbReference type="ARBA" id="ARBA00022617"/>
    </source>
</evidence>
<dbReference type="Gene3D" id="1.10.630.10">
    <property type="entry name" value="Cytochrome P450"/>
    <property type="match status" value="1"/>
</dbReference>
<keyword evidence="6 7" id="KW-0503">Monooxygenase</keyword>
<evidence type="ECO:0000256" key="7">
    <source>
        <dbReference type="RuleBase" id="RU000461"/>
    </source>
</evidence>
<sequence length="433" mass="47723">MTAIDEVRRSVRWGIGHALPGTLMRLGARRGDLQGQLATRAKTHSTDELVPLFEEIRAEGPMARSRIGYATVDHAAVREVLSSNDVRAGIGLGDESMLTRALNWAARAGIHPVEPPSMLATEPPDHTRYRKLVTKVFTVRAVDQLRDRTEKLAAELLDAIPAGREVDLVEAYCAQLPVQVIAEILGVPESDRQHVLEMGTAAAASLDMGLGWRELRTVETALDDFDAWLGEHLGRLRREPGDDLFSQLVRASDEGQQLTEKELKSTAGLVLAAGFETTVNLLGNAIRLFDEHPEQLATLRAEPQLWPNAVDEVLRIAPPVLLTGRQVVRDSTIAGVPVKDQQVIMTVLAGANRDPKVFAEPDRFDVRRENARDHVSFSAGRHFCLGAALARMEGEVGLRALYDRIAEVELLPGAHRRPTRVLRGWESLPARVR</sequence>
<dbReference type="EMBL" id="JABENB010000001">
    <property type="protein sequence ID" value="NNG38251.1"/>
    <property type="molecule type" value="Genomic_DNA"/>
</dbReference>
<keyword evidence="4 7" id="KW-0560">Oxidoreductase</keyword>
<dbReference type="RefSeq" id="WP_171151817.1">
    <property type="nucleotide sequence ID" value="NZ_JABENB010000001.1"/>
</dbReference>
<dbReference type="PANTHER" id="PTHR46696">
    <property type="entry name" value="P450, PUTATIVE (EUROFUNG)-RELATED"/>
    <property type="match status" value="1"/>
</dbReference>
<name>A0A849AG64_9MICO</name>
<dbReference type="Pfam" id="PF00067">
    <property type="entry name" value="p450"/>
    <property type="match status" value="1"/>
</dbReference>
<dbReference type="PANTHER" id="PTHR46696:SF4">
    <property type="entry name" value="BIOTIN BIOSYNTHESIS CYTOCHROME P450"/>
    <property type="match status" value="1"/>
</dbReference>
<dbReference type="PROSITE" id="PS00086">
    <property type="entry name" value="CYTOCHROME_P450"/>
    <property type="match status" value="1"/>
</dbReference>
<protein>
    <submittedName>
        <fullName evidence="8">Cytochrome P450</fullName>
    </submittedName>
</protein>
<keyword evidence="2 7" id="KW-0349">Heme</keyword>
<dbReference type="InterPro" id="IPR036396">
    <property type="entry name" value="Cyt_P450_sf"/>
</dbReference>
<evidence type="ECO:0000256" key="1">
    <source>
        <dbReference type="ARBA" id="ARBA00010617"/>
    </source>
</evidence>
<evidence type="ECO:0000256" key="6">
    <source>
        <dbReference type="ARBA" id="ARBA00023033"/>
    </source>
</evidence>
<comment type="caution">
    <text evidence="8">The sequence shown here is derived from an EMBL/GenBank/DDBJ whole genome shotgun (WGS) entry which is preliminary data.</text>
</comment>
<dbReference type="GO" id="GO:0005506">
    <property type="term" value="F:iron ion binding"/>
    <property type="evidence" value="ECO:0007669"/>
    <property type="project" value="InterPro"/>
</dbReference>
<dbReference type="PRINTS" id="PR00359">
    <property type="entry name" value="BP450"/>
</dbReference>
<organism evidence="8 9">
    <name type="scientific">Flexivirga aerilata</name>
    <dbReference type="NCBI Taxonomy" id="1656889"/>
    <lineage>
        <taxon>Bacteria</taxon>
        <taxon>Bacillati</taxon>
        <taxon>Actinomycetota</taxon>
        <taxon>Actinomycetes</taxon>
        <taxon>Micrococcales</taxon>
        <taxon>Dermacoccaceae</taxon>
        <taxon>Flexivirga</taxon>
    </lineage>
</organism>
<evidence type="ECO:0000256" key="4">
    <source>
        <dbReference type="ARBA" id="ARBA00023002"/>
    </source>
</evidence>
<comment type="similarity">
    <text evidence="1 7">Belongs to the cytochrome P450 family.</text>
</comment>
<dbReference type="GO" id="GO:0006707">
    <property type="term" value="P:cholesterol catabolic process"/>
    <property type="evidence" value="ECO:0007669"/>
    <property type="project" value="TreeGrafter"/>
</dbReference>
<dbReference type="CDD" id="cd20625">
    <property type="entry name" value="CYP164-like"/>
    <property type="match status" value="1"/>
</dbReference>
<keyword evidence="3 7" id="KW-0479">Metal-binding</keyword>
<reference evidence="8 9" key="1">
    <citation type="submission" date="2020-05" db="EMBL/GenBank/DDBJ databases">
        <title>Flexivirga sp. ID2601S isolated from air conditioner.</title>
        <authorList>
            <person name="Kim D.H."/>
        </authorList>
    </citation>
    <scope>NUCLEOTIDE SEQUENCE [LARGE SCALE GENOMIC DNA]</scope>
    <source>
        <strain evidence="8 9">ID2601S</strain>
    </source>
</reference>
<dbReference type="AlphaFoldDB" id="A0A849AG64"/>